<dbReference type="InParanoid" id="D1C4L0"/>
<accession>D1C4L0</accession>
<dbReference type="eggNOG" id="ENOG5032JJ7">
    <property type="taxonomic scope" value="Bacteria"/>
</dbReference>
<sequence length="291" mass="30880">MEEQVTGTLADGRTYRATPYAVEILDAQGAVVETIDLSEVMELRREGLDVTFRRRKGKTLTLRGATLADAGRLETTVRPAIPQAPAKSGGRIGGLFKWGCLGTLALVALIVISTMLTGGSSDGDSGAASTGSTTTVSGSGASNSLSTKEVGTNEGDVHFPLEVGAVGEVQQAKDKLHRVTIVSITDNATSSNEFEKPSNGHKFWVVEVLVENAGPAEIYVGSWKLRTTADFEYDPTIAVGFGEPLNLVQNLTSGAKTQGVVVFEVPEDAQPKFLRYDPNILAKGDLYFDAQ</sequence>
<dbReference type="OrthoDB" id="166023at2"/>
<keyword evidence="5" id="KW-1185">Reference proteome</keyword>
<evidence type="ECO:0000313" key="5">
    <source>
        <dbReference type="Proteomes" id="UP000002027"/>
    </source>
</evidence>
<evidence type="ECO:0000259" key="3">
    <source>
        <dbReference type="Pfam" id="PF11611"/>
    </source>
</evidence>
<organism evidence="4 5">
    <name type="scientific">Sphaerobacter thermophilus (strain ATCC 49802 / DSM 20745 / KCCM 41009 / NCIMB 13125 / S 6022)</name>
    <dbReference type="NCBI Taxonomy" id="479434"/>
    <lineage>
        <taxon>Bacteria</taxon>
        <taxon>Pseudomonadati</taxon>
        <taxon>Thermomicrobiota</taxon>
        <taxon>Thermomicrobia</taxon>
        <taxon>Sphaerobacterales</taxon>
        <taxon>Sphaerobacterineae</taxon>
        <taxon>Sphaerobacteraceae</taxon>
        <taxon>Sphaerobacter</taxon>
    </lineage>
</organism>
<name>D1C4L0_SPHTD</name>
<dbReference type="Pfam" id="PF11611">
    <property type="entry name" value="DUF4352"/>
    <property type="match status" value="1"/>
</dbReference>
<evidence type="ECO:0000256" key="2">
    <source>
        <dbReference type="SAM" id="MobiDB-lite"/>
    </source>
</evidence>
<proteinExistence type="predicted"/>
<evidence type="ECO:0000313" key="4">
    <source>
        <dbReference type="EMBL" id="ACZ39177.1"/>
    </source>
</evidence>
<dbReference type="KEGG" id="sti:Sthe_1743"/>
<reference evidence="4 5" key="2">
    <citation type="journal article" date="2010" name="Stand. Genomic Sci.">
        <title>Complete genome sequence of Desulfohalobium retbaense type strain (HR(100)).</title>
        <authorList>
            <person name="Spring S."/>
            <person name="Nolan M."/>
            <person name="Lapidus A."/>
            <person name="Glavina Del Rio T."/>
            <person name="Copeland A."/>
            <person name="Tice H."/>
            <person name="Cheng J.F."/>
            <person name="Lucas S."/>
            <person name="Land M."/>
            <person name="Chen F."/>
            <person name="Bruce D."/>
            <person name="Goodwin L."/>
            <person name="Pitluck S."/>
            <person name="Ivanova N."/>
            <person name="Mavromatis K."/>
            <person name="Mikhailova N."/>
            <person name="Pati A."/>
            <person name="Chen A."/>
            <person name="Palaniappan K."/>
            <person name="Hauser L."/>
            <person name="Chang Y.J."/>
            <person name="Jeffries C.D."/>
            <person name="Munk C."/>
            <person name="Kiss H."/>
            <person name="Chain P."/>
            <person name="Han C."/>
            <person name="Brettin T."/>
            <person name="Detter J.C."/>
            <person name="Schuler E."/>
            <person name="Goker M."/>
            <person name="Rohde M."/>
            <person name="Bristow J."/>
            <person name="Eisen J.A."/>
            <person name="Markowitz V."/>
            <person name="Hugenholtz P."/>
            <person name="Kyrpides N.C."/>
            <person name="Klenk H.P."/>
        </authorList>
    </citation>
    <scope>NUCLEOTIDE SEQUENCE [LARGE SCALE GENOMIC DNA]</scope>
    <source>
        <strain evidence="5">ATCC 49802 / DSM 20745 / S 6022</strain>
    </source>
</reference>
<dbReference type="InterPro" id="IPR029050">
    <property type="entry name" value="Immunoprotect_excell_Ig-like"/>
</dbReference>
<feature type="domain" description="DUF4352" evidence="3">
    <location>
        <begin position="172"/>
        <end position="283"/>
    </location>
</feature>
<dbReference type="Gene3D" id="2.60.40.1240">
    <property type="match status" value="1"/>
</dbReference>
<evidence type="ECO:0000256" key="1">
    <source>
        <dbReference type="ARBA" id="ARBA00022729"/>
    </source>
</evidence>
<feature type="compositionally biased region" description="Low complexity" evidence="2">
    <location>
        <begin position="119"/>
        <end position="142"/>
    </location>
</feature>
<dbReference type="EMBL" id="CP001823">
    <property type="protein sequence ID" value="ACZ39177.1"/>
    <property type="molecule type" value="Genomic_DNA"/>
</dbReference>
<reference evidence="5" key="1">
    <citation type="submission" date="2009-11" db="EMBL/GenBank/DDBJ databases">
        <title>The complete chromosome 1 of Sphaerobacter thermophilus DSM 20745.</title>
        <authorList>
            <person name="Lucas S."/>
            <person name="Copeland A."/>
            <person name="Lapidus A."/>
            <person name="Glavina del Rio T."/>
            <person name="Dalin E."/>
            <person name="Tice H."/>
            <person name="Bruce D."/>
            <person name="Goodwin L."/>
            <person name="Pitluck S."/>
            <person name="Kyrpides N."/>
            <person name="Mavromatis K."/>
            <person name="Ivanova N."/>
            <person name="Mikhailova N."/>
            <person name="LaButti K.M."/>
            <person name="Clum A."/>
            <person name="Sun H.I."/>
            <person name="Brettin T."/>
            <person name="Detter J.C."/>
            <person name="Han C."/>
            <person name="Larimer F."/>
            <person name="Land M."/>
            <person name="Hauser L."/>
            <person name="Markowitz V."/>
            <person name="Cheng J.F."/>
            <person name="Hugenholtz P."/>
            <person name="Woyke T."/>
            <person name="Wu D."/>
            <person name="Steenblock K."/>
            <person name="Schneider S."/>
            <person name="Pukall R."/>
            <person name="Goeker M."/>
            <person name="Klenk H.P."/>
            <person name="Eisen J.A."/>
        </authorList>
    </citation>
    <scope>NUCLEOTIDE SEQUENCE [LARGE SCALE GENOMIC DNA]</scope>
    <source>
        <strain evidence="5">ATCC 49802 / DSM 20745 / S 6022</strain>
    </source>
</reference>
<dbReference type="HOGENOM" id="CLU_956153_0_0_0"/>
<gene>
    <name evidence="4" type="ordered locus">Sthe_1743</name>
</gene>
<dbReference type="RefSeq" id="WP_012872223.1">
    <property type="nucleotide sequence ID" value="NC_013523.1"/>
</dbReference>
<dbReference type="InterPro" id="IPR029051">
    <property type="entry name" value="DUF4352"/>
</dbReference>
<feature type="region of interest" description="Disordered" evidence="2">
    <location>
        <begin position="119"/>
        <end position="153"/>
    </location>
</feature>
<dbReference type="Proteomes" id="UP000002027">
    <property type="component" value="Chromosome 1"/>
</dbReference>
<keyword evidence="1" id="KW-0732">Signal</keyword>
<protein>
    <recommendedName>
        <fullName evidence="3">DUF4352 domain-containing protein</fullName>
    </recommendedName>
</protein>
<dbReference type="AlphaFoldDB" id="D1C4L0"/>